<dbReference type="AlphaFoldDB" id="A0A2H0DX29"/>
<proteinExistence type="predicted"/>
<dbReference type="Proteomes" id="UP000231136">
    <property type="component" value="Unassembled WGS sequence"/>
</dbReference>
<dbReference type="InterPro" id="IPR029044">
    <property type="entry name" value="Nucleotide-diphossugar_trans"/>
</dbReference>
<evidence type="ECO:0000259" key="1">
    <source>
        <dbReference type="Pfam" id="PF00535"/>
    </source>
</evidence>
<protein>
    <recommendedName>
        <fullName evidence="1">Glycosyltransferase 2-like domain-containing protein</fullName>
    </recommendedName>
</protein>
<dbReference type="CDD" id="cd00761">
    <property type="entry name" value="Glyco_tranf_GTA_type"/>
    <property type="match status" value="1"/>
</dbReference>
<dbReference type="Pfam" id="PF00535">
    <property type="entry name" value="Glycos_transf_2"/>
    <property type="match status" value="1"/>
</dbReference>
<gene>
    <name evidence="2" type="ORF">COW83_00520</name>
</gene>
<sequence>MDREEIKMETLTISLILLAYNDEKTVKIALESILNQDILERNIQVDLTVLPNGCTDGTVQTINNFFKTKTIPDSLSWRCIVSPIGNRNKALNMGLKETTGKYVFYMNADCTISEGAISASVNLFDNKEVVRLVGLHVIPNTDHLLADSFIKGMFEIEIASGKIKGKEVPIGRFMGMRNGLIESVPEDIHSEDIWLDLFTADKYGLDSITVIKDEYVYWNPPADWAEYINLYARYKHGMTQLFKAHPESFVIFQKFMAEVKPKSTVELREEIVDVLVGNGKEKDKAEELFELYKNVNKIYHEQEKILNSKLINSSGKWLTDR</sequence>
<dbReference type="Gene3D" id="3.90.550.10">
    <property type="entry name" value="Spore Coat Polysaccharide Biosynthesis Protein SpsA, Chain A"/>
    <property type="match status" value="1"/>
</dbReference>
<name>A0A2H0DX29_9BACT</name>
<evidence type="ECO:0000313" key="2">
    <source>
        <dbReference type="EMBL" id="PIP86140.1"/>
    </source>
</evidence>
<dbReference type="PANTHER" id="PTHR22916:SF64">
    <property type="entry name" value="TRANSFERASE, PUTATIVE-RELATED"/>
    <property type="match status" value="1"/>
</dbReference>
<comment type="caution">
    <text evidence="2">The sequence shown here is derived from an EMBL/GenBank/DDBJ whole genome shotgun (WGS) entry which is preliminary data.</text>
</comment>
<accession>A0A2H0DX29</accession>
<evidence type="ECO:0000313" key="3">
    <source>
        <dbReference type="Proteomes" id="UP000231136"/>
    </source>
</evidence>
<dbReference type="EMBL" id="PCTR01000024">
    <property type="protein sequence ID" value="PIP86140.1"/>
    <property type="molecule type" value="Genomic_DNA"/>
</dbReference>
<organism evidence="2 3">
    <name type="scientific">Candidatus Collierbacteria bacterium CG22_combo_CG10-13_8_21_14_all_43_12</name>
    <dbReference type="NCBI Taxonomy" id="1974537"/>
    <lineage>
        <taxon>Bacteria</taxon>
        <taxon>Candidatus Collieribacteriota</taxon>
    </lineage>
</organism>
<dbReference type="SUPFAM" id="SSF53448">
    <property type="entry name" value="Nucleotide-diphospho-sugar transferases"/>
    <property type="match status" value="1"/>
</dbReference>
<dbReference type="PANTHER" id="PTHR22916">
    <property type="entry name" value="GLYCOSYLTRANSFERASE"/>
    <property type="match status" value="1"/>
</dbReference>
<dbReference type="InterPro" id="IPR001173">
    <property type="entry name" value="Glyco_trans_2-like"/>
</dbReference>
<feature type="domain" description="Glycosyltransferase 2-like" evidence="1">
    <location>
        <begin position="14"/>
        <end position="129"/>
    </location>
</feature>
<reference evidence="2 3" key="1">
    <citation type="submission" date="2017-09" db="EMBL/GenBank/DDBJ databases">
        <title>Depth-based differentiation of microbial function through sediment-hosted aquifers and enrichment of novel symbionts in the deep terrestrial subsurface.</title>
        <authorList>
            <person name="Probst A.J."/>
            <person name="Ladd B."/>
            <person name="Jarett J.K."/>
            <person name="Geller-Mcgrath D.E."/>
            <person name="Sieber C.M."/>
            <person name="Emerson J.B."/>
            <person name="Anantharaman K."/>
            <person name="Thomas B.C."/>
            <person name="Malmstrom R."/>
            <person name="Stieglmeier M."/>
            <person name="Klingl A."/>
            <person name="Woyke T."/>
            <person name="Ryan C.M."/>
            <person name="Banfield J.F."/>
        </authorList>
    </citation>
    <scope>NUCLEOTIDE SEQUENCE [LARGE SCALE GENOMIC DNA]</scope>
    <source>
        <strain evidence="2">CG22_combo_CG10-13_8_21_14_all_43_12</strain>
    </source>
</reference>